<evidence type="ECO:0000256" key="4">
    <source>
        <dbReference type="ARBA" id="ARBA00022917"/>
    </source>
</evidence>
<keyword evidence="3 5" id="KW-0251">Elongation factor</keyword>
<organism evidence="7 8">
    <name type="scientific">Hymenobacter rubripertinctus</name>
    <dbReference type="NCBI Taxonomy" id="2029981"/>
    <lineage>
        <taxon>Bacteria</taxon>
        <taxon>Pseudomonadati</taxon>
        <taxon>Bacteroidota</taxon>
        <taxon>Cytophagia</taxon>
        <taxon>Cytophagales</taxon>
        <taxon>Hymenobacteraceae</taxon>
        <taxon>Hymenobacter</taxon>
    </lineage>
</organism>
<evidence type="ECO:0000313" key="8">
    <source>
        <dbReference type="Proteomes" id="UP000284250"/>
    </source>
</evidence>
<dbReference type="SUPFAM" id="SSF46934">
    <property type="entry name" value="UBA-like"/>
    <property type="match status" value="1"/>
</dbReference>
<sequence length="279" mass="29978">MAAITAADVNKLRTMTGAGMMDCKKALVEAEGDFEAARDLLRKQGQKIADKRSDNETTEGVVLAAVSEDGTNGKLVSLACETEPVSKVPDFKELGQRILAAAVKTNASSKEELLAAPQEDGRALQEHITDLMGKIGEKLVVTAYENITAEKVASYIHSDNKKGVLVAMKNVGGADVATVGRDVAMQIVAMKPVALDKDGVDSATIEREIEIGKEQARADGKPEAMLEKIAQGKLNKFYKENTLLNQEFVKDNSMTIAQLLDKTQKGLTVSEFKRVAIVG</sequence>
<evidence type="ECO:0000256" key="3">
    <source>
        <dbReference type="ARBA" id="ARBA00022768"/>
    </source>
</evidence>
<gene>
    <name evidence="5" type="primary">tsf</name>
    <name evidence="7" type="ORF">D0T11_00125</name>
</gene>
<dbReference type="NCBIfam" id="TIGR00116">
    <property type="entry name" value="tsf"/>
    <property type="match status" value="1"/>
</dbReference>
<dbReference type="PROSITE" id="PS01126">
    <property type="entry name" value="EF_TS_1"/>
    <property type="match status" value="1"/>
</dbReference>
<comment type="caution">
    <text evidence="5">Lacks conserved residue(s) required for the propagation of feature annotation.</text>
</comment>
<comment type="caution">
    <text evidence="7">The sequence shown here is derived from an EMBL/GenBank/DDBJ whole genome shotgun (WGS) entry which is preliminary data.</text>
</comment>
<comment type="similarity">
    <text evidence="1 5">Belongs to the EF-Ts family.</text>
</comment>
<proteinExistence type="inferred from homology"/>
<dbReference type="Gene3D" id="3.30.479.20">
    <property type="entry name" value="Elongation factor Ts, dimerisation domain"/>
    <property type="match status" value="2"/>
</dbReference>
<dbReference type="SUPFAM" id="SSF54713">
    <property type="entry name" value="Elongation factor Ts (EF-Ts), dimerisation domain"/>
    <property type="match status" value="2"/>
</dbReference>
<dbReference type="GO" id="GO:0005737">
    <property type="term" value="C:cytoplasm"/>
    <property type="evidence" value="ECO:0007669"/>
    <property type="project" value="UniProtKB-SubCell"/>
</dbReference>
<accession>A0A418RA11</accession>
<comment type="function">
    <text evidence="5">Associates with the EF-Tu.GDP complex and induces the exchange of GDP to GTP. It remains bound to the aminoacyl-tRNA.EF-Tu.GTP complex up to the GTP hydrolysis stage on the ribosome.</text>
</comment>
<reference evidence="7 8" key="1">
    <citation type="submission" date="2019-01" db="EMBL/GenBank/DDBJ databases">
        <title>Hymenobacter humicola sp. nov., isolated from soils in Antarctica.</title>
        <authorList>
            <person name="Sedlacek I."/>
            <person name="Holochova P."/>
            <person name="Kralova S."/>
            <person name="Pantucek R."/>
            <person name="Stankova E."/>
            <person name="Vrbovska V."/>
            <person name="Kristofova L."/>
            <person name="Svec P."/>
            <person name="Busse H.-J."/>
        </authorList>
    </citation>
    <scope>NUCLEOTIDE SEQUENCE [LARGE SCALE GENOMIC DNA]</scope>
    <source>
        <strain evidence="7 8">CCM 8852</strain>
    </source>
</reference>
<dbReference type="GO" id="GO:0003746">
    <property type="term" value="F:translation elongation factor activity"/>
    <property type="evidence" value="ECO:0007669"/>
    <property type="project" value="UniProtKB-UniRule"/>
</dbReference>
<evidence type="ECO:0000259" key="6">
    <source>
        <dbReference type="Pfam" id="PF00889"/>
    </source>
</evidence>
<name>A0A418RA11_9BACT</name>
<dbReference type="Gene3D" id="1.10.286.20">
    <property type="match status" value="1"/>
</dbReference>
<feature type="domain" description="Translation elongation factor EFTs/EF1B dimerisation" evidence="6">
    <location>
        <begin position="74"/>
        <end position="276"/>
    </location>
</feature>
<evidence type="ECO:0000256" key="5">
    <source>
        <dbReference type="HAMAP-Rule" id="MF_00050"/>
    </source>
</evidence>
<dbReference type="FunFam" id="1.10.8.10:FF:000001">
    <property type="entry name" value="Elongation factor Ts"/>
    <property type="match status" value="1"/>
</dbReference>
<comment type="subcellular location">
    <subcellularLocation>
        <location evidence="5">Cytoplasm</location>
    </subcellularLocation>
</comment>
<dbReference type="InterPro" id="IPR009060">
    <property type="entry name" value="UBA-like_sf"/>
</dbReference>
<keyword evidence="5" id="KW-0963">Cytoplasm</keyword>
<dbReference type="RefSeq" id="WP_119653760.1">
    <property type="nucleotide sequence ID" value="NZ_JBHUOI010000075.1"/>
</dbReference>
<dbReference type="Gene3D" id="1.10.8.10">
    <property type="entry name" value="DNA helicase RuvA subunit, C-terminal domain"/>
    <property type="match status" value="1"/>
</dbReference>
<protein>
    <recommendedName>
        <fullName evidence="2 5">Elongation factor Ts</fullName>
        <shortName evidence="5">EF-Ts</shortName>
    </recommendedName>
</protein>
<dbReference type="AlphaFoldDB" id="A0A418RA11"/>
<dbReference type="Proteomes" id="UP000284250">
    <property type="component" value="Unassembled WGS sequence"/>
</dbReference>
<keyword evidence="4 5" id="KW-0648">Protein biosynthesis</keyword>
<dbReference type="CDD" id="cd14275">
    <property type="entry name" value="UBA_EF-Ts"/>
    <property type="match status" value="1"/>
</dbReference>
<dbReference type="InterPro" id="IPR018101">
    <property type="entry name" value="Transl_elong_Ts_CS"/>
</dbReference>
<keyword evidence="8" id="KW-1185">Reference proteome</keyword>
<evidence type="ECO:0000256" key="1">
    <source>
        <dbReference type="ARBA" id="ARBA00005532"/>
    </source>
</evidence>
<dbReference type="OrthoDB" id="9808348at2"/>
<dbReference type="PANTHER" id="PTHR11741:SF0">
    <property type="entry name" value="ELONGATION FACTOR TS, MITOCHONDRIAL"/>
    <property type="match status" value="1"/>
</dbReference>
<dbReference type="InterPro" id="IPR036402">
    <property type="entry name" value="EF-Ts_dimer_sf"/>
</dbReference>
<dbReference type="InterPro" id="IPR001816">
    <property type="entry name" value="Transl_elong_EFTs/EF1B"/>
</dbReference>
<dbReference type="PANTHER" id="PTHR11741">
    <property type="entry name" value="ELONGATION FACTOR TS"/>
    <property type="match status" value="1"/>
</dbReference>
<evidence type="ECO:0000313" key="7">
    <source>
        <dbReference type="EMBL" id="RIY14132.1"/>
    </source>
</evidence>
<evidence type="ECO:0000256" key="2">
    <source>
        <dbReference type="ARBA" id="ARBA00016956"/>
    </source>
</evidence>
<dbReference type="InterPro" id="IPR014039">
    <property type="entry name" value="Transl_elong_EFTs/EF1B_dimer"/>
</dbReference>
<dbReference type="Pfam" id="PF00889">
    <property type="entry name" value="EF_TS"/>
    <property type="match status" value="1"/>
</dbReference>
<dbReference type="EMBL" id="QYCN01000001">
    <property type="protein sequence ID" value="RIY14132.1"/>
    <property type="molecule type" value="Genomic_DNA"/>
</dbReference>
<dbReference type="HAMAP" id="MF_00050">
    <property type="entry name" value="EF_Ts"/>
    <property type="match status" value="1"/>
</dbReference>